<dbReference type="InterPro" id="IPR002018">
    <property type="entry name" value="CarbesteraseB"/>
</dbReference>
<dbReference type="PROSITE" id="PS00122">
    <property type="entry name" value="CARBOXYLESTERASE_B_1"/>
    <property type="match status" value="1"/>
</dbReference>
<dbReference type="PANTHER" id="PTHR11559">
    <property type="entry name" value="CARBOXYLESTERASE"/>
    <property type="match status" value="1"/>
</dbReference>
<dbReference type="Pfam" id="PF00135">
    <property type="entry name" value="COesterase"/>
    <property type="match status" value="1"/>
</dbReference>
<dbReference type="GO" id="GO:0016787">
    <property type="term" value="F:hydrolase activity"/>
    <property type="evidence" value="ECO:0007669"/>
    <property type="project" value="UniProtKB-KW"/>
</dbReference>
<comment type="similarity">
    <text evidence="1 3">Belongs to the type-B carboxylesterase/lipase family.</text>
</comment>
<reference evidence="5 6" key="1">
    <citation type="submission" date="2016-02" db="EMBL/GenBank/DDBJ databases">
        <title>Genome analysis of coral dinoflagellate symbionts highlights evolutionary adaptations to a symbiotic lifestyle.</title>
        <authorList>
            <person name="Aranda M."/>
            <person name="Li Y."/>
            <person name="Liew Y.J."/>
            <person name="Baumgarten S."/>
            <person name="Simakov O."/>
            <person name="Wilson M."/>
            <person name="Piel J."/>
            <person name="Ashoor H."/>
            <person name="Bougouffa S."/>
            <person name="Bajic V.B."/>
            <person name="Ryu T."/>
            <person name="Ravasi T."/>
            <person name="Bayer T."/>
            <person name="Micklem G."/>
            <person name="Kim H."/>
            <person name="Bhak J."/>
            <person name="Lajeunesse T.C."/>
            <person name="Voolstra C.R."/>
        </authorList>
    </citation>
    <scope>NUCLEOTIDE SEQUENCE [LARGE SCALE GENOMIC DNA]</scope>
    <source>
        <strain evidence="5 6">CCMP2467</strain>
    </source>
</reference>
<dbReference type="InterPro" id="IPR029058">
    <property type="entry name" value="AB_hydrolase_fold"/>
</dbReference>
<dbReference type="OrthoDB" id="406766at2759"/>
<dbReference type="SUPFAM" id="SSF53474">
    <property type="entry name" value="alpha/beta-Hydrolases"/>
    <property type="match status" value="1"/>
</dbReference>
<dbReference type="AlphaFoldDB" id="A0A1Q9EYM1"/>
<dbReference type="EMBL" id="LSRX01000041">
    <property type="protein sequence ID" value="OLQ12548.1"/>
    <property type="molecule type" value="Genomic_DNA"/>
</dbReference>
<evidence type="ECO:0000256" key="2">
    <source>
        <dbReference type="ARBA" id="ARBA00022801"/>
    </source>
</evidence>
<dbReference type="InterPro" id="IPR019826">
    <property type="entry name" value="Carboxylesterase_B_AS"/>
</dbReference>
<dbReference type="Gene3D" id="3.40.50.1820">
    <property type="entry name" value="alpha/beta hydrolase"/>
    <property type="match status" value="1"/>
</dbReference>
<organism evidence="5 6">
    <name type="scientific">Symbiodinium microadriaticum</name>
    <name type="common">Dinoflagellate</name>
    <name type="synonym">Zooxanthella microadriatica</name>
    <dbReference type="NCBI Taxonomy" id="2951"/>
    <lineage>
        <taxon>Eukaryota</taxon>
        <taxon>Sar</taxon>
        <taxon>Alveolata</taxon>
        <taxon>Dinophyceae</taxon>
        <taxon>Suessiales</taxon>
        <taxon>Symbiodiniaceae</taxon>
        <taxon>Symbiodinium</taxon>
    </lineage>
</organism>
<evidence type="ECO:0000256" key="1">
    <source>
        <dbReference type="ARBA" id="ARBA00005964"/>
    </source>
</evidence>
<dbReference type="InterPro" id="IPR050309">
    <property type="entry name" value="Type-B_Carboxylest/Lipase"/>
</dbReference>
<keyword evidence="6" id="KW-1185">Reference proteome</keyword>
<protein>
    <recommendedName>
        <fullName evidence="3">Carboxylic ester hydrolase</fullName>
        <ecNumber evidence="3">3.1.1.-</ecNumber>
    </recommendedName>
</protein>
<accession>A0A1Q9EYM1</accession>
<dbReference type="Proteomes" id="UP000186817">
    <property type="component" value="Unassembled WGS sequence"/>
</dbReference>
<gene>
    <name evidence="5" type="primary">BCHE</name>
    <name evidence="5" type="ORF">AK812_SmicGene3504</name>
</gene>
<feature type="domain" description="Carboxylesterase type B" evidence="4">
    <location>
        <begin position="26"/>
        <end position="559"/>
    </location>
</feature>
<proteinExistence type="inferred from homology"/>
<keyword evidence="3" id="KW-0732">Signal</keyword>
<comment type="caution">
    <text evidence="5">The sequence shown here is derived from an EMBL/GenBank/DDBJ whole genome shotgun (WGS) entry which is preliminary data.</text>
</comment>
<keyword evidence="2 3" id="KW-0378">Hydrolase</keyword>
<name>A0A1Q9EYM1_SYMMI</name>
<feature type="signal peptide" evidence="3">
    <location>
        <begin position="1"/>
        <end position="23"/>
    </location>
</feature>
<sequence length="590" mass="64060">MAFFMTWLVRAWHLLLAIAGGTGDLVITAEGPVRGRCSASSCEYLGIPYAAAPVGTLRWTPPQPLPPWIGERQAQKFGENCMQVKGESIIGSESCLFLNVWSTKQCQKCTVMFWIHGGSYVTGGTQDMFNGTSLVDFAGELIVVTVNYRLGILGFAGSEKLRSRDPKGSTGNYGLQDQREALRWVHRNIAAFGGDPQKVVLFGESAGAGSIAVHLTSPESWPLFHSAIMESGAFSYWNAQSMEDAERQFSELIAATGCGNASVTSAVACLEEMDADELTGLATVELNPEPLPEGWKAYGTFFSPTVDGVQLTALPWQLLSSGAFYRDAHVMLGFNQDEGTVLASCEGTPKCELLHKGSNMTKADFELLLTTDMFNISTDKIDDVLAVYADASNTSSTDWYWTATKVYGDYAIACPSLRAAHQIAKMSSKETFLYEFCQTPRAHAPSWAGIFGEAGTVGASHAAELGFVWLGGDGWQASRGASEGGWPLSGKEEWLLAKTVAAYWTNFAKSGNPNRPKGVRTSMTIPWTSLSADEKLKAMQLKLPGLSMKEGLLERRCELIDSFGPMVEGYTMDRRLHEDSPTLQAVPVLV</sequence>
<evidence type="ECO:0000256" key="3">
    <source>
        <dbReference type="RuleBase" id="RU361235"/>
    </source>
</evidence>
<dbReference type="ESTHER" id="symmi-a0a1q9eym1">
    <property type="family name" value="Carb_B_Root"/>
</dbReference>
<dbReference type="OMA" id="TFWGSEM"/>
<dbReference type="EC" id="3.1.1.-" evidence="3"/>
<evidence type="ECO:0000259" key="4">
    <source>
        <dbReference type="Pfam" id="PF00135"/>
    </source>
</evidence>
<evidence type="ECO:0000313" key="6">
    <source>
        <dbReference type="Proteomes" id="UP000186817"/>
    </source>
</evidence>
<feature type="chain" id="PRO_5011811523" description="Carboxylic ester hydrolase" evidence="3">
    <location>
        <begin position="24"/>
        <end position="590"/>
    </location>
</feature>
<evidence type="ECO:0000313" key="5">
    <source>
        <dbReference type="EMBL" id="OLQ12548.1"/>
    </source>
</evidence>